<evidence type="ECO:0000256" key="5">
    <source>
        <dbReference type="ARBA" id="ARBA00048336"/>
    </source>
</evidence>
<dbReference type="EC" id="3.1.3.16" evidence="6"/>
<dbReference type="AlphaFoldDB" id="A0A914XEP9"/>
<dbReference type="Gene3D" id="1.10.287.10">
    <property type="entry name" value="S15/NS1, RNA-binding"/>
    <property type="match status" value="1"/>
</dbReference>
<evidence type="ECO:0000313" key="9">
    <source>
        <dbReference type="Proteomes" id="UP000887566"/>
    </source>
</evidence>
<dbReference type="InterPro" id="IPR036412">
    <property type="entry name" value="HAD-like_sf"/>
</dbReference>
<reference evidence="10" key="1">
    <citation type="submission" date="2022-11" db="UniProtKB">
        <authorList>
            <consortium name="WormBaseParasite"/>
        </authorList>
    </citation>
    <scope>IDENTIFICATION</scope>
</reference>
<dbReference type="InterPro" id="IPR023214">
    <property type="entry name" value="HAD_sf"/>
</dbReference>
<keyword evidence="3 6" id="KW-0539">Nucleus</keyword>
<dbReference type="SMART" id="SM00577">
    <property type="entry name" value="CPDc"/>
    <property type="match status" value="1"/>
</dbReference>
<dbReference type="CDD" id="cd07521">
    <property type="entry name" value="HAD_FCP1-like"/>
    <property type="match status" value="1"/>
</dbReference>
<feature type="region of interest" description="Disordered" evidence="7">
    <location>
        <begin position="295"/>
        <end position="314"/>
    </location>
</feature>
<dbReference type="Gene3D" id="3.40.50.1000">
    <property type="entry name" value="HAD superfamily/HAD-like"/>
    <property type="match status" value="1"/>
</dbReference>
<dbReference type="InterPro" id="IPR004274">
    <property type="entry name" value="FCP1_dom"/>
</dbReference>
<evidence type="ECO:0000256" key="7">
    <source>
        <dbReference type="SAM" id="MobiDB-lite"/>
    </source>
</evidence>
<keyword evidence="2 6" id="KW-0378">Hydrolase</keyword>
<sequence length="314" mass="35612">MGELIGPVLVDDAGGGRFVSWKVSERGRVVPGMAVLEYEVDGLKKKLKTDRKGIAYREKKLKAGDQLTLGQQVINVEECKHAVEVKGMCGDCGEDLRLNEQIASAAGPEARGAASVAMIHHIPELVISPEMAKEQGRIDMETVLKQRKLFLLVDLDQTLIHTTNEFVNDKIEDVFHYQLYGTNSPAYHTRLRPHMRHFLESMFALYEMHICTFGQRMYAHTIAKFLDPDGKLFGKRILSRDECFDPTLKTANLKALFPCGDHLTAIIDDREDVWQFADNLVHVKPYRFFKHTGDINAPPQATKTNENTEHQFQF</sequence>
<evidence type="ECO:0000256" key="6">
    <source>
        <dbReference type="RuleBase" id="RU366066"/>
    </source>
</evidence>
<dbReference type="GO" id="GO:0005634">
    <property type="term" value="C:nucleus"/>
    <property type="evidence" value="ECO:0007669"/>
    <property type="project" value="UniProtKB-SubCell"/>
</dbReference>
<evidence type="ECO:0000259" key="8">
    <source>
        <dbReference type="PROSITE" id="PS50969"/>
    </source>
</evidence>
<evidence type="ECO:0000256" key="2">
    <source>
        <dbReference type="ARBA" id="ARBA00022801"/>
    </source>
</evidence>
<organism evidence="9 10">
    <name type="scientific">Plectus sambesii</name>
    <dbReference type="NCBI Taxonomy" id="2011161"/>
    <lineage>
        <taxon>Eukaryota</taxon>
        <taxon>Metazoa</taxon>
        <taxon>Ecdysozoa</taxon>
        <taxon>Nematoda</taxon>
        <taxon>Chromadorea</taxon>
        <taxon>Plectida</taxon>
        <taxon>Plectina</taxon>
        <taxon>Plectoidea</taxon>
        <taxon>Plectidae</taxon>
        <taxon>Plectus</taxon>
    </lineage>
</organism>
<dbReference type="Proteomes" id="UP000887566">
    <property type="component" value="Unplaced"/>
</dbReference>
<dbReference type="SUPFAM" id="SSF56784">
    <property type="entry name" value="HAD-like"/>
    <property type="match status" value="1"/>
</dbReference>
<dbReference type="NCBIfam" id="TIGR02250">
    <property type="entry name" value="FCP1_euk"/>
    <property type="match status" value="1"/>
</dbReference>
<dbReference type="Pfam" id="PF03031">
    <property type="entry name" value="NIF"/>
    <property type="match status" value="1"/>
</dbReference>
<feature type="domain" description="FCP1 homology" evidence="8">
    <location>
        <begin position="144"/>
        <end position="308"/>
    </location>
</feature>
<feature type="compositionally biased region" description="Polar residues" evidence="7">
    <location>
        <begin position="299"/>
        <end position="314"/>
    </location>
</feature>
<dbReference type="PROSITE" id="PS50969">
    <property type="entry name" value="FCP1"/>
    <property type="match status" value="1"/>
</dbReference>
<comment type="catalytic activity">
    <reaction evidence="5 6">
        <text>O-phospho-L-threonyl-[protein] + H2O = L-threonyl-[protein] + phosphate</text>
        <dbReference type="Rhea" id="RHEA:47004"/>
        <dbReference type="Rhea" id="RHEA-COMP:11060"/>
        <dbReference type="Rhea" id="RHEA-COMP:11605"/>
        <dbReference type="ChEBI" id="CHEBI:15377"/>
        <dbReference type="ChEBI" id="CHEBI:30013"/>
        <dbReference type="ChEBI" id="CHEBI:43474"/>
        <dbReference type="ChEBI" id="CHEBI:61977"/>
        <dbReference type="EC" id="3.1.3.16"/>
    </reaction>
</comment>
<evidence type="ECO:0000256" key="4">
    <source>
        <dbReference type="ARBA" id="ARBA00047761"/>
    </source>
</evidence>
<evidence type="ECO:0000256" key="1">
    <source>
        <dbReference type="ARBA" id="ARBA00004123"/>
    </source>
</evidence>
<evidence type="ECO:0000256" key="3">
    <source>
        <dbReference type="ARBA" id="ARBA00023242"/>
    </source>
</evidence>
<evidence type="ECO:0000313" key="10">
    <source>
        <dbReference type="WBParaSite" id="PSAMB.scaffold7367size7761.g29969.t1"/>
    </source>
</evidence>
<dbReference type="GO" id="GO:0008420">
    <property type="term" value="F:RNA polymerase II CTD heptapeptide repeat phosphatase activity"/>
    <property type="evidence" value="ECO:0007669"/>
    <property type="project" value="UniProtKB-UniRule"/>
</dbReference>
<accession>A0A914XEP9</accession>
<proteinExistence type="predicted"/>
<dbReference type="InterPro" id="IPR039189">
    <property type="entry name" value="Fcp1"/>
</dbReference>
<name>A0A914XEP9_9BILA</name>
<dbReference type="PANTHER" id="PTHR23081">
    <property type="entry name" value="RNA POLYMERASE II CTD PHOSPHATASE"/>
    <property type="match status" value="1"/>
</dbReference>
<comment type="function">
    <text evidence="6">This promotes the activity of RNA polymerase II.</text>
</comment>
<keyword evidence="9" id="KW-1185">Reference proteome</keyword>
<protein>
    <recommendedName>
        <fullName evidence="6">RNA polymerase II subunit A C-terminal domain phosphatase</fullName>
        <ecNumber evidence="6">3.1.3.16</ecNumber>
    </recommendedName>
</protein>
<comment type="subcellular location">
    <subcellularLocation>
        <location evidence="1 6">Nucleus</location>
    </subcellularLocation>
</comment>
<dbReference type="WBParaSite" id="PSAMB.scaffold7367size7761.g29969.t1">
    <property type="protein sequence ID" value="PSAMB.scaffold7367size7761.g29969.t1"/>
    <property type="gene ID" value="PSAMB.scaffold7367size7761.g29969"/>
</dbReference>
<dbReference type="PANTHER" id="PTHR23081:SF36">
    <property type="entry name" value="RNA POLYMERASE II SUBUNIT A C-TERMINAL DOMAIN PHOSPHATASE"/>
    <property type="match status" value="1"/>
</dbReference>
<comment type="catalytic activity">
    <reaction evidence="4 6">
        <text>O-phospho-L-seryl-[protein] + H2O = L-seryl-[protein] + phosphate</text>
        <dbReference type="Rhea" id="RHEA:20629"/>
        <dbReference type="Rhea" id="RHEA-COMP:9863"/>
        <dbReference type="Rhea" id="RHEA-COMP:11604"/>
        <dbReference type="ChEBI" id="CHEBI:15377"/>
        <dbReference type="ChEBI" id="CHEBI:29999"/>
        <dbReference type="ChEBI" id="CHEBI:43474"/>
        <dbReference type="ChEBI" id="CHEBI:83421"/>
        <dbReference type="EC" id="3.1.3.16"/>
    </reaction>
</comment>
<dbReference type="InterPro" id="IPR011947">
    <property type="entry name" value="FCP1_euk"/>
</dbReference>